<dbReference type="Proteomes" id="UP000266861">
    <property type="component" value="Unassembled WGS sequence"/>
</dbReference>
<comment type="caution">
    <text evidence="1">The sequence shown here is derived from an EMBL/GenBank/DDBJ whole genome shotgun (WGS) entry which is preliminary data.</text>
</comment>
<organism evidence="1 2">
    <name type="scientific">Diversispora epigaea</name>
    <dbReference type="NCBI Taxonomy" id="1348612"/>
    <lineage>
        <taxon>Eukaryota</taxon>
        <taxon>Fungi</taxon>
        <taxon>Fungi incertae sedis</taxon>
        <taxon>Mucoromycota</taxon>
        <taxon>Glomeromycotina</taxon>
        <taxon>Glomeromycetes</taxon>
        <taxon>Diversisporales</taxon>
        <taxon>Diversisporaceae</taxon>
        <taxon>Diversispora</taxon>
    </lineage>
</organism>
<reference evidence="1 2" key="1">
    <citation type="submission" date="2018-08" db="EMBL/GenBank/DDBJ databases">
        <title>Genome and evolution of the arbuscular mycorrhizal fungus Diversispora epigaea (formerly Glomus versiforme) and its bacterial endosymbionts.</title>
        <authorList>
            <person name="Sun X."/>
            <person name="Fei Z."/>
            <person name="Harrison M."/>
        </authorList>
    </citation>
    <scope>NUCLEOTIDE SEQUENCE [LARGE SCALE GENOMIC DNA]</scope>
    <source>
        <strain evidence="1 2">IT104</strain>
    </source>
</reference>
<gene>
    <name evidence="1" type="ORF">Glove_328g52</name>
</gene>
<dbReference type="OrthoDB" id="2480065at2759"/>
<keyword evidence="2" id="KW-1185">Reference proteome</keyword>
<dbReference type="AlphaFoldDB" id="A0A397HKV4"/>
<protein>
    <submittedName>
        <fullName evidence="1">Uncharacterized protein</fullName>
    </submittedName>
</protein>
<sequence>MLNKDEFTIQHYTKETSSQSLGNSVLEKCTGCAQGDRNLVTNFKNQDVCLIKMSMAKSVSINVVRSVVSLRSTPDRSNRLQLRSSQNAIRDGIGKIIEDSLPVGSIRSIDPPTIYISNNAHDRTTMFVKFQNFWIQENIQTKLDDIRLKLSTSVNFFKRKPSKSFTLITFEYLQHKHNIYEGYWYRKPSFLLIKCNTPEVIDIDNLQ</sequence>
<dbReference type="EMBL" id="PQFF01000300">
    <property type="protein sequence ID" value="RHZ63735.1"/>
    <property type="molecule type" value="Genomic_DNA"/>
</dbReference>
<evidence type="ECO:0000313" key="1">
    <source>
        <dbReference type="EMBL" id="RHZ63735.1"/>
    </source>
</evidence>
<name>A0A397HKV4_9GLOM</name>
<accession>A0A397HKV4</accession>
<proteinExistence type="predicted"/>
<evidence type="ECO:0000313" key="2">
    <source>
        <dbReference type="Proteomes" id="UP000266861"/>
    </source>
</evidence>